<dbReference type="PROSITE" id="PS50110">
    <property type="entry name" value="RESPONSE_REGULATORY"/>
    <property type="match status" value="1"/>
</dbReference>
<dbReference type="PANTHER" id="PTHR48111">
    <property type="entry name" value="REGULATOR OF RPOS"/>
    <property type="match status" value="1"/>
</dbReference>
<dbReference type="SMART" id="SM00862">
    <property type="entry name" value="Trans_reg_C"/>
    <property type="match status" value="1"/>
</dbReference>
<keyword evidence="2" id="KW-0902">Two-component regulatory system</keyword>
<name>E1Y9Y3_9BACT</name>
<feature type="DNA-binding region" description="OmpR/PhoB-type" evidence="7">
    <location>
        <begin position="133"/>
        <end position="233"/>
    </location>
</feature>
<evidence type="ECO:0000259" key="8">
    <source>
        <dbReference type="PROSITE" id="PS50110"/>
    </source>
</evidence>
<reference evidence="10" key="1">
    <citation type="journal article" date="2011" name="Environ. Microbiol.">
        <title>Genomic insights into the metabolic potential of the polycyclic aromatic hydrocarbon degrading sulfate-reducing Deltaproteobacterium N47.</title>
        <authorList>
            <person name="Bergmann F."/>
            <person name="Selesi D."/>
            <person name="Weinmaier T."/>
            <person name="Tischler P."/>
            <person name="Rattei T."/>
            <person name="Meckenstock R.U."/>
        </authorList>
    </citation>
    <scope>NUCLEOTIDE SEQUENCE</scope>
</reference>
<dbReference type="Pfam" id="PF00486">
    <property type="entry name" value="Trans_reg_C"/>
    <property type="match status" value="1"/>
</dbReference>
<keyword evidence="4 7" id="KW-0238">DNA-binding</keyword>
<dbReference type="EMBL" id="FR695866">
    <property type="protein sequence ID" value="CBX27377.1"/>
    <property type="molecule type" value="Genomic_DNA"/>
</dbReference>
<dbReference type="Pfam" id="PF00072">
    <property type="entry name" value="Response_reg"/>
    <property type="match status" value="1"/>
</dbReference>
<dbReference type="SUPFAM" id="SSF52172">
    <property type="entry name" value="CheY-like"/>
    <property type="match status" value="1"/>
</dbReference>
<evidence type="ECO:0000259" key="9">
    <source>
        <dbReference type="PROSITE" id="PS51755"/>
    </source>
</evidence>
<dbReference type="GO" id="GO:0032993">
    <property type="term" value="C:protein-DNA complex"/>
    <property type="evidence" value="ECO:0007669"/>
    <property type="project" value="TreeGrafter"/>
</dbReference>
<proteinExistence type="predicted"/>
<feature type="domain" description="OmpR/PhoB-type" evidence="9">
    <location>
        <begin position="133"/>
        <end position="233"/>
    </location>
</feature>
<keyword evidence="3" id="KW-0805">Transcription regulation</keyword>
<dbReference type="GO" id="GO:0005829">
    <property type="term" value="C:cytosol"/>
    <property type="evidence" value="ECO:0007669"/>
    <property type="project" value="TreeGrafter"/>
</dbReference>
<feature type="modified residue" description="4-aspartylphosphate" evidence="6">
    <location>
        <position position="60"/>
    </location>
</feature>
<evidence type="ECO:0000256" key="2">
    <source>
        <dbReference type="ARBA" id="ARBA00023012"/>
    </source>
</evidence>
<dbReference type="FunFam" id="3.40.50.2300:FF:000001">
    <property type="entry name" value="DNA-binding response regulator PhoB"/>
    <property type="match status" value="1"/>
</dbReference>
<dbReference type="InterPro" id="IPR036388">
    <property type="entry name" value="WH-like_DNA-bd_sf"/>
</dbReference>
<keyword evidence="5" id="KW-0804">Transcription</keyword>
<dbReference type="AlphaFoldDB" id="E1Y9Y3"/>
<evidence type="ECO:0000256" key="3">
    <source>
        <dbReference type="ARBA" id="ARBA00023015"/>
    </source>
</evidence>
<dbReference type="PANTHER" id="PTHR48111:SF1">
    <property type="entry name" value="TWO-COMPONENT RESPONSE REGULATOR ORR33"/>
    <property type="match status" value="1"/>
</dbReference>
<protein>
    <submittedName>
        <fullName evidence="10">Response regulator mprA</fullName>
    </submittedName>
</protein>
<sequence>MKSSTGYTGMKILIVDDEHSLLKQLQQIFENQRYTVETATDGEEAFDKLFEAPFDLIILDIMMPKIDGLAVLQEIRKSGIKTPVLMLTAKGDVEDKIKGLDLGADDYLPKPFSSDELMARVRALFRRSGGQTESVLQVFDLKLDTVTRDVTKDGKPVELTPREFSILEFLLYNKNRVVSRFSLAEHVWGDAFDPFSMSNFMDVHIKNLRHKIENFDNNRIIQTIRGVGYIIKDS</sequence>
<dbReference type="InterPro" id="IPR011006">
    <property type="entry name" value="CheY-like_superfamily"/>
</dbReference>
<accession>E1Y9Y3</accession>
<dbReference type="PROSITE" id="PS51755">
    <property type="entry name" value="OMPR_PHOB"/>
    <property type="match status" value="1"/>
</dbReference>
<dbReference type="GO" id="GO:0006355">
    <property type="term" value="P:regulation of DNA-templated transcription"/>
    <property type="evidence" value="ECO:0007669"/>
    <property type="project" value="InterPro"/>
</dbReference>
<dbReference type="CDD" id="cd00383">
    <property type="entry name" value="trans_reg_C"/>
    <property type="match status" value="1"/>
</dbReference>
<organism evidence="10">
    <name type="scientific">uncultured Desulfobacterium sp</name>
    <dbReference type="NCBI Taxonomy" id="201089"/>
    <lineage>
        <taxon>Bacteria</taxon>
        <taxon>Pseudomonadati</taxon>
        <taxon>Thermodesulfobacteriota</taxon>
        <taxon>Desulfobacteria</taxon>
        <taxon>Desulfobacterales</taxon>
        <taxon>Desulfobacteriaceae</taxon>
        <taxon>Desulfobacterium</taxon>
        <taxon>environmental samples</taxon>
    </lineage>
</organism>
<evidence type="ECO:0000313" key="10">
    <source>
        <dbReference type="EMBL" id="CBX27377.1"/>
    </source>
</evidence>
<evidence type="ECO:0000256" key="7">
    <source>
        <dbReference type="PROSITE-ProRule" id="PRU01091"/>
    </source>
</evidence>
<dbReference type="FunFam" id="1.10.10.10:FF:000005">
    <property type="entry name" value="Two-component system response regulator"/>
    <property type="match status" value="1"/>
</dbReference>
<dbReference type="Gene3D" id="1.10.10.10">
    <property type="entry name" value="Winged helix-like DNA-binding domain superfamily/Winged helix DNA-binding domain"/>
    <property type="match status" value="1"/>
</dbReference>
<dbReference type="Gene3D" id="6.10.250.690">
    <property type="match status" value="1"/>
</dbReference>
<dbReference type="Gene3D" id="3.40.50.2300">
    <property type="match status" value="1"/>
</dbReference>
<dbReference type="InterPro" id="IPR001789">
    <property type="entry name" value="Sig_transdc_resp-reg_receiver"/>
</dbReference>
<gene>
    <name evidence="10" type="ORF">N47_H21990</name>
</gene>
<keyword evidence="1 6" id="KW-0597">Phosphoprotein</keyword>
<feature type="domain" description="Response regulatory" evidence="8">
    <location>
        <begin position="11"/>
        <end position="125"/>
    </location>
</feature>
<evidence type="ECO:0000256" key="1">
    <source>
        <dbReference type="ARBA" id="ARBA00022553"/>
    </source>
</evidence>
<dbReference type="SMART" id="SM00448">
    <property type="entry name" value="REC"/>
    <property type="match status" value="1"/>
</dbReference>
<evidence type="ECO:0000256" key="6">
    <source>
        <dbReference type="PROSITE-ProRule" id="PRU00169"/>
    </source>
</evidence>
<dbReference type="InterPro" id="IPR001867">
    <property type="entry name" value="OmpR/PhoB-type_DNA-bd"/>
</dbReference>
<dbReference type="InterPro" id="IPR039420">
    <property type="entry name" value="WalR-like"/>
</dbReference>
<evidence type="ECO:0000256" key="4">
    <source>
        <dbReference type="ARBA" id="ARBA00023125"/>
    </source>
</evidence>
<dbReference type="GO" id="GO:0000156">
    <property type="term" value="F:phosphorelay response regulator activity"/>
    <property type="evidence" value="ECO:0007669"/>
    <property type="project" value="TreeGrafter"/>
</dbReference>
<evidence type="ECO:0000256" key="5">
    <source>
        <dbReference type="ARBA" id="ARBA00023163"/>
    </source>
</evidence>
<dbReference type="GO" id="GO:0000976">
    <property type="term" value="F:transcription cis-regulatory region binding"/>
    <property type="evidence" value="ECO:0007669"/>
    <property type="project" value="TreeGrafter"/>
</dbReference>